<evidence type="ECO:0000256" key="6">
    <source>
        <dbReference type="ARBA" id="ARBA00023235"/>
    </source>
</evidence>
<dbReference type="AlphaFoldDB" id="A0A365PMW9"/>
<dbReference type="CDD" id="cd17932">
    <property type="entry name" value="DEXQc_UvrD"/>
    <property type="match status" value="1"/>
</dbReference>
<keyword evidence="4 10" id="KW-0347">Helicase</keyword>
<comment type="catalytic activity">
    <reaction evidence="9">
        <text>ATP + H2O = ADP + phosphate + H(+)</text>
        <dbReference type="Rhea" id="RHEA:13065"/>
        <dbReference type="ChEBI" id="CHEBI:15377"/>
        <dbReference type="ChEBI" id="CHEBI:15378"/>
        <dbReference type="ChEBI" id="CHEBI:30616"/>
        <dbReference type="ChEBI" id="CHEBI:43474"/>
        <dbReference type="ChEBI" id="CHEBI:456216"/>
        <dbReference type="EC" id="5.6.2.4"/>
    </reaction>
</comment>
<dbReference type="Proteomes" id="UP000253688">
    <property type="component" value="Unassembled WGS sequence"/>
</dbReference>
<dbReference type="InterPro" id="IPR000212">
    <property type="entry name" value="DNA_helicase_UvrD/REP"/>
</dbReference>
<evidence type="ECO:0000256" key="7">
    <source>
        <dbReference type="ARBA" id="ARBA00034617"/>
    </source>
</evidence>
<comment type="catalytic activity">
    <reaction evidence="7">
        <text>Couples ATP hydrolysis with the unwinding of duplex DNA by translocating in the 3'-5' direction.</text>
        <dbReference type="EC" id="5.6.2.4"/>
    </reaction>
</comment>
<dbReference type="PROSITE" id="PS51198">
    <property type="entry name" value="UVRD_HELICASE_ATP_BIND"/>
    <property type="match status" value="1"/>
</dbReference>
<dbReference type="Gene3D" id="1.10.486.10">
    <property type="entry name" value="PCRA, domain 4"/>
    <property type="match status" value="1"/>
</dbReference>
<evidence type="ECO:0000256" key="2">
    <source>
        <dbReference type="ARBA" id="ARBA00022741"/>
    </source>
</evidence>
<evidence type="ECO:0000256" key="5">
    <source>
        <dbReference type="ARBA" id="ARBA00022840"/>
    </source>
</evidence>
<dbReference type="Pfam" id="PF00580">
    <property type="entry name" value="UvrD-helicase"/>
    <property type="match status" value="1"/>
</dbReference>
<gene>
    <name evidence="13" type="ORF">DC346_00930</name>
</gene>
<dbReference type="Gene3D" id="1.10.10.160">
    <property type="match status" value="1"/>
</dbReference>
<evidence type="ECO:0000256" key="3">
    <source>
        <dbReference type="ARBA" id="ARBA00022801"/>
    </source>
</evidence>
<accession>A0A365PMW9</accession>
<dbReference type="Pfam" id="PF13361">
    <property type="entry name" value="UvrD_C"/>
    <property type="match status" value="1"/>
</dbReference>
<dbReference type="Gene3D" id="3.40.50.300">
    <property type="entry name" value="P-loop containing nucleotide triphosphate hydrolases"/>
    <property type="match status" value="2"/>
</dbReference>
<evidence type="ECO:0000256" key="8">
    <source>
        <dbReference type="ARBA" id="ARBA00034808"/>
    </source>
</evidence>
<feature type="binding site" evidence="10">
    <location>
        <begin position="27"/>
        <end position="34"/>
    </location>
    <ligand>
        <name>ATP</name>
        <dbReference type="ChEBI" id="CHEBI:30616"/>
    </ligand>
</feature>
<proteinExistence type="inferred from homology"/>
<dbReference type="RefSeq" id="WP_112986374.1">
    <property type="nucleotide sequence ID" value="NZ_CP131470.1"/>
</dbReference>
<evidence type="ECO:0000313" key="13">
    <source>
        <dbReference type="EMBL" id="RBA50086.1"/>
    </source>
</evidence>
<keyword evidence="2 10" id="KW-0547">Nucleotide-binding</keyword>
<dbReference type="GO" id="GO:0043138">
    <property type="term" value="F:3'-5' DNA helicase activity"/>
    <property type="evidence" value="ECO:0007669"/>
    <property type="project" value="UniProtKB-EC"/>
</dbReference>
<evidence type="ECO:0000259" key="12">
    <source>
        <dbReference type="PROSITE" id="PS51217"/>
    </source>
</evidence>
<dbReference type="InterPro" id="IPR014017">
    <property type="entry name" value="DNA_helicase_UvrD-like_C"/>
</dbReference>
<dbReference type="GO" id="GO:0005829">
    <property type="term" value="C:cytosol"/>
    <property type="evidence" value="ECO:0007669"/>
    <property type="project" value="TreeGrafter"/>
</dbReference>
<dbReference type="PANTHER" id="PTHR11070:SF3">
    <property type="entry name" value="DNA 3'-5' HELICASE"/>
    <property type="match status" value="1"/>
</dbReference>
<dbReference type="GO" id="GO:0005524">
    <property type="term" value="F:ATP binding"/>
    <property type="evidence" value="ECO:0007669"/>
    <property type="project" value="UniProtKB-UniRule"/>
</dbReference>
<dbReference type="GO" id="GO:0016887">
    <property type="term" value="F:ATP hydrolysis activity"/>
    <property type="evidence" value="ECO:0007669"/>
    <property type="project" value="RHEA"/>
</dbReference>
<evidence type="ECO:0000313" key="14">
    <source>
        <dbReference type="Proteomes" id="UP000253688"/>
    </source>
</evidence>
<dbReference type="InterPro" id="IPR013986">
    <property type="entry name" value="DExx_box_DNA_helicase_dom_sf"/>
</dbReference>
<dbReference type="PROSITE" id="PS51217">
    <property type="entry name" value="UVRD_HELICASE_CTER"/>
    <property type="match status" value="1"/>
</dbReference>
<name>A0A365PMW9_ACIJU</name>
<keyword evidence="6" id="KW-0413">Isomerase</keyword>
<keyword evidence="3 10" id="KW-0378">Hydrolase</keyword>
<evidence type="ECO:0000256" key="9">
    <source>
        <dbReference type="ARBA" id="ARBA00048988"/>
    </source>
</evidence>
<dbReference type="GO" id="GO:0000725">
    <property type="term" value="P:recombinational repair"/>
    <property type="evidence" value="ECO:0007669"/>
    <property type="project" value="TreeGrafter"/>
</dbReference>
<comment type="caution">
    <text evidence="13">The sequence shown here is derived from an EMBL/GenBank/DDBJ whole genome shotgun (WGS) entry which is preliminary data.</text>
</comment>
<protein>
    <recommendedName>
        <fullName evidence="8">DNA 3'-5' helicase</fullName>
        <ecNumber evidence="8">5.6.2.4</ecNumber>
    </recommendedName>
</protein>
<evidence type="ECO:0000259" key="11">
    <source>
        <dbReference type="PROSITE" id="PS51198"/>
    </source>
</evidence>
<dbReference type="EC" id="5.6.2.4" evidence="8"/>
<dbReference type="InterPro" id="IPR014016">
    <property type="entry name" value="UvrD-like_ATP-bd"/>
</dbReference>
<feature type="domain" description="UvrD-like helicase C-terminal" evidence="12">
    <location>
        <begin position="273"/>
        <end position="523"/>
    </location>
</feature>
<dbReference type="PANTHER" id="PTHR11070">
    <property type="entry name" value="UVRD / RECB / PCRA DNA HELICASE FAMILY MEMBER"/>
    <property type="match status" value="1"/>
</dbReference>
<evidence type="ECO:0000256" key="1">
    <source>
        <dbReference type="ARBA" id="ARBA00009922"/>
    </source>
</evidence>
<keyword evidence="5 10" id="KW-0067">ATP-binding</keyword>
<comment type="similarity">
    <text evidence="1">Belongs to the helicase family. UvrD subfamily.</text>
</comment>
<organism evidence="13 14">
    <name type="scientific">Acinetobacter junii</name>
    <dbReference type="NCBI Taxonomy" id="40215"/>
    <lineage>
        <taxon>Bacteria</taxon>
        <taxon>Pseudomonadati</taxon>
        <taxon>Pseudomonadota</taxon>
        <taxon>Gammaproteobacteria</taxon>
        <taxon>Moraxellales</taxon>
        <taxon>Moraxellaceae</taxon>
        <taxon>Acinetobacter</taxon>
    </lineage>
</organism>
<dbReference type="SUPFAM" id="SSF52540">
    <property type="entry name" value="P-loop containing nucleoside triphosphate hydrolases"/>
    <property type="match status" value="1"/>
</dbReference>
<evidence type="ECO:0000256" key="4">
    <source>
        <dbReference type="ARBA" id="ARBA00022806"/>
    </source>
</evidence>
<dbReference type="EMBL" id="QEWH01000005">
    <property type="protein sequence ID" value="RBA50086.1"/>
    <property type="molecule type" value="Genomic_DNA"/>
</dbReference>
<evidence type="ECO:0000256" key="10">
    <source>
        <dbReference type="PROSITE-ProRule" id="PRU00560"/>
    </source>
</evidence>
<dbReference type="GO" id="GO:0003677">
    <property type="term" value="F:DNA binding"/>
    <property type="evidence" value="ECO:0007669"/>
    <property type="project" value="InterPro"/>
</dbReference>
<dbReference type="InterPro" id="IPR027417">
    <property type="entry name" value="P-loop_NTPase"/>
</dbReference>
<sequence length="623" mass="72218">MDFNNIRLNDEQKMATESTSMNTIVIAGAGTGKTSTIIGRVNYLLEHDVNPESILILSFTKKSAKEIQGRIGNKKIHATTFHGWSLSLLKSFDHSKISILDRDDQLDLMAIARGKRDKQFPKKDILVKIYSYCRNTNMKLQDYLNEFYLKLSPLFDEILVVFKSYEALKKERRYLDYDDLLNVAAKIMSFPKYREIVLDKIKYILIDEMQDTNFTQWEIIKPLLNKVNLYCVGDDAQSIYAFRGSNYKFVNEFVDIVPNSKSYFLTQNYRSTDQILDVSNWILQESNINYNKKLKSGRNGNLPELHIVESESQEAEFIVDKIIESKENGESYRDNMILTRSAYASRHIEAMLIQKKIPYNLYGGYSFTNASHIKDILSLLKILSNDRDTIAWLRYLTLFPNIGERGAITFIENFIMKEENLSNLDVDEKFKEPIKIYNKLMNHDLEFIIENAKKLLSPFLSTKWKNEWEARSKDIELLSILITKDMTLNDLLESVIFNEIGEGTKGLSPDDFVILSTIHSAKGLEAKNCFIFGANPGNYPSIYCRSKEEIEEERRVLYVALTRAKENLYITKLLNKMNEYSGEYFFKNIPSELFEIVNHVKEEPLIDTSEYLSDDLIFLGGIE</sequence>
<feature type="domain" description="UvrD-like helicase ATP-binding" evidence="11">
    <location>
        <begin position="6"/>
        <end position="272"/>
    </location>
</feature>
<reference evidence="13 14" key="1">
    <citation type="submission" date="2018-04" db="EMBL/GenBank/DDBJ databases">
        <title>Acinetobacter junii Genome sequencing and assembly.</title>
        <authorList>
            <person name="Su J."/>
            <person name="Rensing C."/>
            <person name="Mazhar H.S."/>
        </authorList>
    </citation>
    <scope>NUCLEOTIDE SEQUENCE [LARGE SCALE GENOMIC DNA]</scope>
    <source>
        <strain evidence="13 14">SC22</strain>
    </source>
</reference>